<dbReference type="AlphaFoldDB" id="A0A433U311"/>
<comment type="caution">
    <text evidence="1">The sequence shown here is derived from an EMBL/GenBank/DDBJ whole genome shotgun (WGS) entry which is preliminary data.</text>
</comment>
<dbReference type="Proteomes" id="UP000271974">
    <property type="component" value="Unassembled WGS sequence"/>
</dbReference>
<reference evidence="1 2" key="1">
    <citation type="submission" date="2019-01" db="EMBL/GenBank/DDBJ databases">
        <title>A draft genome assembly of the solar-powered sea slug Elysia chlorotica.</title>
        <authorList>
            <person name="Cai H."/>
            <person name="Li Q."/>
            <person name="Fang X."/>
            <person name="Li J."/>
            <person name="Curtis N.E."/>
            <person name="Altenburger A."/>
            <person name="Shibata T."/>
            <person name="Feng M."/>
            <person name="Maeda T."/>
            <person name="Schwartz J.A."/>
            <person name="Shigenobu S."/>
            <person name="Lundholm N."/>
            <person name="Nishiyama T."/>
            <person name="Yang H."/>
            <person name="Hasebe M."/>
            <person name="Li S."/>
            <person name="Pierce S.K."/>
            <person name="Wang J."/>
        </authorList>
    </citation>
    <scope>NUCLEOTIDE SEQUENCE [LARGE SCALE GENOMIC DNA]</scope>
    <source>
        <strain evidence="1">EC2010</strain>
        <tissue evidence="1">Whole organism of an adult</tissue>
    </source>
</reference>
<dbReference type="OrthoDB" id="6144240at2759"/>
<organism evidence="1 2">
    <name type="scientific">Elysia chlorotica</name>
    <name type="common">Eastern emerald elysia</name>
    <name type="synonym">Sea slug</name>
    <dbReference type="NCBI Taxonomy" id="188477"/>
    <lineage>
        <taxon>Eukaryota</taxon>
        <taxon>Metazoa</taxon>
        <taxon>Spiralia</taxon>
        <taxon>Lophotrochozoa</taxon>
        <taxon>Mollusca</taxon>
        <taxon>Gastropoda</taxon>
        <taxon>Heterobranchia</taxon>
        <taxon>Euthyneura</taxon>
        <taxon>Panpulmonata</taxon>
        <taxon>Sacoglossa</taxon>
        <taxon>Placobranchoidea</taxon>
        <taxon>Plakobranchidae</taxon>
        <taxon>Elysia</taxon>
    </lineage>
</organism>
<dbReference type="PANTHER" id="PTHR19446">
    <property type="entry name" value="REVERSE TRANSCRIPTASES"/>
    <property type="match status" value="1"/>
</dbReference>
<evidence type="ECO:0000313" key="2">
    <source>
        <dbReference type="Proteomes" id="UP000271974"/>
    </source>
</evidence>
<keyword evidence="2" id="KW-1185">Reference proteome</keyword>
<protein>
    <recommendedName>
        <fullName evidence="3">Reverse transcriptase domain-containing protein</fullName>
    </recommendedName>
</protein>
<name>A0A433U311_ELYCH</name>
<sequence>MKLGLLVNINYALDTRPTQSEVEKAIDQLSSGKAHGADGIPAEVYKHGGPLMCVKAKASAAFGRLRSSVWDCEGVSLTSKIKVYRAVVLSTLLHLVRAYCGLRRLPQVDINYALDTLPTQSEVEKAIDQLSSGKAHGADGIPAEVYKHGGPLMREKAKASAAFGRLRSSVWDCEGVSLTSKIKVYRAVVLSTLLYASETWTVYQRHAKKLYGADGIPAEVYKHGCPLMREKVTELFQTMWAQEPSPETSKTPLSYIFIRRKGVVSHATITEKYHFSAPTASSRCTKKTKVMYHIDDDIDGRIAKASAAFGRLRSSELDSEGVSRQAKSKSIELLSSLHCSSPICSHLVRACCGLRSLPQVDINYALDTLPTQSEVEKAIDQLSSGKAHGADGIPAEVYKHGGPMMREKVTELFQTMWAQGTIPQNFKDASIVHLYKKKGSRQSRNNHRGISLLARMVLNRLSPTLSRDCYRKVRAD</sequence>
<accession>A0A433U311</accession>
<evidence type="ECO:0000313" key="1">
    <source>
        <dbReference type="EMBL" id="RUS88201.1"/>
    </source>
</evidence>
<dbReference type="EMBL" id="RQTK01000090">
    <property type="protein sequence ID" value="RUS88201.1"/>
    <property type="molecule type" value="Genomic_DNA"/>
</dbReference>
<gene>
    <name evidence="1" type="ORF">EGW08_004033</name>
</gene>
<evidence type="ECO:0008006" key="3">
    <source>
        <dbReference type="Google" id="ProtNLM"/>
    </source>
</evidence>
<proteinExistence type="predicted"/>